<dbReference type="EMBL" id="CAOQHR010000007">
    <property type="protein sequence ID" value="CAI6337497.1"/>
    <property type="molecule type" value="Genomic_DNA"/>
</dbReference>
<organism evidence="1 2">
    <name type="scientific">Periconia digitata</name>
    <dbReference type="NCBI Taxonomy" id="1303443"/>
    <lineage>
        <taxon>Eukaryota</taxon>
        <taxon>Fungi</taxon>
        <taxon>Dikarya</taxon>
        <taxon>Ascomycota</taxon>
        <taxon>Pezizomycotina</taxon>
        <taxon>Dothideomycetes</taxon>
        <taxon>Pleosporomycetidae</taxon>
        <taxon>Pleosporales</taxon>
        <taxon>Massarineae</taxon>
        <taxon>Periconiaceae</taxon>
        <taxon>Periconia</taxon>
    </lineage>
</organism>
<accession>A0A9W4UM15</accession>
<protein>
    <submittedName>
        <fullName evidence="1">Uncharacterized protein</fullName>
    </submittedName>
</protein>
<sequence length="139" mass="16082">MLSDKRALSMPYGGCRWAYAAKTIVRWQQLDFFVCVVTPLRFRDCSIVGVRKRGSALLGDQTPWVIFQPFHPCLSLTHLLCCRQVQQTLAHHLYMCFLRALQELPPICIIFGSSFRSILRRMLTAKTSVVHRCTYRFGQ</sequence>
<evidence type="ECO:0000313" key="1">
    <source>
        <dbReference type="EMBL" id="CAI6337497.1"/>
    </source>
</evidence>
<keyword evidence="2" id="KW-1185">Reference proteome</keyword>
<evidence type="ECO:0000313" key="2">
    <source>
        <dbReference type="Proteomes" id="UP001152607"/>
    </source>
</evidence>
<dbReference type="AlphaFoldDB" id="A0A9W4UM15"/>
<dbReference type="Proteomes" id="UP001152607">
    <property type="component" value="Unassembled WGS sequence"/>
</dbReference>
<reference evidence="1" key="1">
    <citation type="submission" date="2023-01" db="EMBL/GenBank/DDBJ databases">
        <authorList>
            <person name="Van Ghelder C."/>
            <person name="Rancurel C."/>
        </authorList>
    </citation>
    <scope>NUCLEOTIDE SEQUENCE</scope>
    <source>
        <strain evidence="1">CNCM I-4278</strain>
    </source>
</reference>
<gene>
    <name evidence="1" type="ORF">PDIGIT_LOCUS10609</name>
</gene>
<comment type="caution">
    <text evidence="1">The sequence shown here is derived from an EMBL/GenBank/DDBJ whole genome shotgun (WGS) entry which is preliminary data.</text>
</comment>
<name>A0A9W4UM15_9PLEO</name>
<proteinExistence type="predicted"/>